<comment type="caution">
    <text evidence="5">The sequence shown here is derived from an EMBL/GenBank/DDBJ whole genome shotgun (WGS) entry which is preliminary data.</text>
</comment>
<organism evidence="5 6">
    <name type="scientific">Flexivirga endophytica</name>
    <dbReference type="NCBI Taxonomy" id="1849103"/>
    <lineage>
        <taxon>Bacteria</taxon>
        <taxon>Bacillati</taxon>
        <taxon>Actinomycetota</taxon>
        <taxon>Actinomycetes</taxon>
        <taxon>Micrococcales</taxon>
        <taxon>Dermacoccaceae</taxon>
        <taxon>Flexivirga</taxon>
    </lineage>
</organism>
<dbReference type="Proteomes" id="UP000636793">
    <property type="component" value="Unassembled WGS sequence"/>
</dbReference>
<dbReference type="SUPFAM" id="SSF53756">
    <property type="entry name" value="UDP-Glycosyltransferase/glycogen phosphorylase"/>
    <property type="match status" value="1"/>
</dbReference>
<dbReference type="GO" id="GO:0016758">
    <property type="term" value="F:hexosyltransferase activity"/>
    <property type="evidence" value="ECO:0007669"/>
    <property type="project" value="TreeGrafter"/>
</dbReference>
<dbReference type="InterPro" id="IPR028098">
    <property type="entry name" value="Glyco_trans_4-like_N"/>
</dbReference>
<gene>
    <name evidence="5" type="ORF">GCM10011492_31040</name>
</gene>
<dbReference type="Gene3D" id="3.40.50.2000">
    <property type="entry name" value="Glycogen Phosphorylase B"/>
    <property type="match status" value="2"/>
</dbReference>
<dbReference type="EMBL" id="BMHI01000005">
    <property type="protein sequence ID" value="GGB38123.1"/>
    <property type="molecule type" value="Genomic_DNA"/>
</dbReference>
<evidence type="ECO:0000256" key="2">
    <source>
        <dbReference type="ARBA" id="ARBA00022676"/>
    </source>
</evidence>
<evidence type="ECO:0000313" key="6">
    <source>
        <dbReference type="Proteomes" id="UP000636793"/>
    </source>
</evidence>
<accession>A0A916TB36</accession>
<dbReference type="PANTHER" id="PTHR45947">
    <property type="entry name" value="SULFOQUINOVOSYL TRANSFERASE SQD2"/>
    <property type="match status" value="1"/>
</dbReference>
<name>A0A916TB36_9MICO</name>
<evidence type="ECO:0000256" key="3">
    <source>
        <dbReference type="ARBA" id="ARBA00022679"/>
    </source>
</evidence>
<dbReference type="Pfam" id="PF13692">
    <property type="entry name" value="Glyco_trans_1_4"/>
    <property type="match status" value="1"/>
</dbReference>
<keyword evidence="2" id="KW-0328">Glycosyltransferase</keyword>
<evidence type="ECO:0000256" key="1">
    <source>
        <dbReference type="ARBA" id="ARBA00021292"/>
    </source>
</evidence>
<dbReference type="RefSeq" id="WP_188837966.1">
    <property type="nucleotide sequence ID" value="NZ_BMHI01000005.1"/>
</dbReference>
<sequence length="366" mass="39189">MTKRIWLAPSAFFPARGGVEELTLQLAREYQRRGHEVSVIVHRHPEGLPEHDEVEGVRVARVPFDLPGRRPALIAGYPISMGRQLGVLRRLGPAPDVIHVQCAANQVATLTTYATLRRVPLVITTQGEVTMDAAQVYQRSSQMRAVLRAGARRADALTACSRHAGDDAATVAPRFSGCEVVPNGVDVSQWTVTALPGSPVYAAWGRHVPQKGLDLLISAFALVRKTVPDAVLRIGGDGPESPHLREIAGPGVEFTGALDRKGVQRLLEGCRVAVVPSRLEPFGIVALEAMAAGRSVVWSTNGGLADATGGIGWGVDPTDVEALAGAMIEANARPVAPDQVRAHAETMSWRAIAERYLAIYDRVGRG</sequence>
<protein>
    <recommendedName>
        <fullName evidence="1">D-inositol 3-phosphate glycosyltransferase</fullName>
    </recommendedName>
</protein>
<evidence type="ECO:0000259" key="4">
    <source>
        <dbReference type="Pfam" id="PF13439"/>
    </source>
</evidence>
<reference evidence="5" key="1">
    <citation type="journal article" date="2014" name="Int. J. Syst. Evol. Microbiol.">
        <title>Complete genome sequence of Corynebacterium casei LMG S-19264T (=DSM 44701T), isolated from a smear-ripened cheese.</title>
        <authorList>
            <consortium name="US DOE Joint Genome Institute (JGI-PGF)"/>
            <person name="Walter F."/>
            <person name="Albersmeier A."/>
            <person name="Kalinowski J."/>
            <person name="Ruckert C."/>
        </authorList>
    </citation>
    <scope>NUCLEOTIDE SEQUENCE</scope>
    <source>
        <strain evidence="5">CGMCC 1.15085</strain>
    </source>
</reference>
<dbReference type="Pfam" id="PF13439">
    <property type="entry name" value="Glyco_transf_4"/>
    <property type="match status" value="1"/>
</dbReference>
<dbReference type="InterPro" id="IPR050194">
    <property type="entry name" value="Glycosyltransferase_grp1"/>
</dbReference>
<dbReference type="PANTHER" id="PTHR45947:SF3">
    <property type="entry name" value="SULFOQUINOVOSYL TRANSFERASE SQD2"/>
    <property type="match status" value="1"/>
</dbReference>
<dbReference type="GO" id="GO:1901137">
    <property type="term" value="P:carbohydrate derivative biosynthetic process"/>
    <property type="evidence" value="ECO:0007669"/>
    <property type="project" value="UniProtKB-ARBA"/>
</dbReference>
<keyword evidence="6" id="KW-1185">Reference proteome</keyword>
<keyword evidence="3 5" id="KW-0808">Transferase</keyword>
<reference evidence="5" key="2">
    <citation type="submission" date="2020-09" db="EMBL/GenBank/DDBJ databases">
        <authorList>
            <person name="Sun Q."/>
            <person name="Zhou Y."/>
        </authorList>
    </citation>
    <scope>NUCLEOTIDE SEQUENCE</scope>
    <source>
        <strain evidence="5">CGMCC 1.15085</strain>
    </source>
</reference>
<proteinExistence type="predicted"/>
<evidence type="ECO:0000313" key="5">
    <source>
        <dbReference type="EMBL" id="GGB38123.1"/>
    </source>
</evidence>
<dbReference type="AlphaFoldDB" id="A0A916TB36"/>
<dbReference type="CDD" id="cd03801">
    <property type="entry name" value="GT4_PimA-like"/>
    <property type="match status" value="1"/>
</dbReference>
<feature type="domain" description="Glycosyltransferase subfamily 4-like N-terminal" evidence="4">
    <location>
        <begin position="17"/>
        <end position="188"/>
    </location>
</feature>